<name>A0A2N3IDI5_9BACT</name>
<evidence type="ECO:0000313" key="2">
    <source>
        <dbReference type="Proteomes" id="UP000233387"/>
    </source>
</evidence>
<gene>
    <name evidence="1" type="ORF">Rain11_1699</name>
</gene>
<dbReference type="Proteomes" id="UP000233387">
    <property type="component" value="Unassembled WGS sequence"/>
</dbReference>
<dbReference type="EMBL" id="NKXO01000025">
    <property type="protein sequence ID" value="PKQ68335.1"/>
    <property type="molecule type" value="Genomic_DNA"/>
</dbReference>
<proteinExistence type="predicted"/>
<dbReference type="AlphaFoldDB" id="A0A2N3IDI5"/>
<dbReference type="OrthoDB" id="7172369at2"/>
<evidence type="ECO:0000313" key="1">
    <source>
        <dbReference type="EMBL" id="PKQ68335.1"/>
    </source>
</evidence>
<accession>A0A2N3IDI5</accession>
<comment type="caution">
    <text evidence="1">The sequence shown here is derived from an EMBL/GenBank/DDBJ whole genome shotgun (WGS) entry which is preliminary data.</text>
</comment>
<keyword evidence="2" id="KW-1185">Reference proteome</keyword>
<organism evidence="1 2">
    <name type="scientific">Raineya orbicola</name>
    <dbReference type="NCBI Taxonomy" id="2016530"/>
    <lineage>
        <taxon>Bacteria</taxon>
        <taxon>Pseudomonadati</taxon>
        <taxon>Bacteroidota</taxon>
        <taxon>Cytophagia</taxon>
        <taxon>Cytophagales</taxon>
        <taxon>Raineyaceae</taxon>
        <taxon>Raineya</taxon>
    </lineage>
</organism>
<dbReference type="RefSeq" id="WP_101358969.1">
    <property type="nucleotide sequence ID" value="NZ_NKXO01000025.1"/>
</dbReference>
<reference evidence="1 2" key="1">
    <citation type="submission" date="2017-06" db="EMBL/GenBank/DDBJ databases">
        <title>Raineya orbicola gen. nov., sp. nov. a slightly thermophilic bacterium of the phylum Bacteroidetes and the description of Raineyaceae fam. nov.</title>
        <authorList>
            <person name="Albuquerque L."/>
            <person name="Polonia A.R.M."/>
            <person name="Barroso C."/>
            <person name="Froufe H.J.C."/>
            <person name="Lage O."/>
            <person name="Lobo-Da-Cunha A."/>
            <person name="Egas C."/>
            <person name="Da Costa M.S."/>
        </authorList>
    </citation>
    <scope>NUCLEOTIDE SEQUENCE [LARGE SCALE GENOMIC DNA]</scope>
    <source>
        <strain evidence="1 2">SPSPC-11</strain>
    </source>
</reference>
<sequence>MQKFVIGLFLMSFMTCQSKKTMSQSASQAKIYGKWQLVSITEKNTGKKQDFSDKSFFATFTQDGRLQYNLDVNGCEGKFSLVGKGEIQMNATDFVCTQACCDTVRINYVAVKRYEIQGKTLKLFSENEILEMKAL</sequence>
<protein>
    <submittedName>
        <fullName evidence="1">Lipocalin-like domain</fullName>
    </submittedName>
</protein>